<keyword evidence="3" id="KW-0808">Transferase</keyword>
<evidence type="ECO:0000256" key="11">
    <source>
        <dbReference type="ARBA" id="ARBA00023211"/>
    </source>
</evidence>
<evidence type="ECO:0000256" key="5">
    <source>
        <dbReference type="ARBA" id="ARBA00022741"/>
    </source>
</evidence>
<comment type="caution">
    <text evidence="17">The sequence shown here is derived from an EMBL/GenBank/DDBJ whole genome shotgun (WGS) entry which is preliminary data.</text>
</comment>
<dbReference type="RefSeq" id="WP_285577985.1">
    <property type="nucleotide sequence ID" value="NZ_BSTK01000010.1"/>
</dbReference>
<dbReference type="SUPFAM" id="SSF55781">
    <property type="entry name" value="GAF domain-like"/>
    <property type="match status" value="1"/>
</dbReference>
<dbReference type="InterPro" id="IPR035965">
    <property type="entry name" value="PAS-like_dom_sf"/>
</dbReference>
<dbReference type="FunFam" id="3.60.40.10:FF:000005">
    <property type="entry name" value="Serine/threonine protein phosphatase"/>
    <property type="match status" value="1"/>
</dbReference>
<organism evidence="17 18">
    <name type="scientific">Actinoallomurus iriomotensis</name>
    <dbReference type="NCBI Taxonomy" id="478107"/>
    <lineage>
        <taxon>Bacteria</taxon>
        <taxon>Bacillati</taxon>
        <taxon>Actinomycetota</taxon>
        <taxon>Actinomycetes</taxon>
        <taxon>Streptosporangiales</taxon>
        <taxon>Thermomonosporaceae</taxon>
        <taxon>Actinoallomurus</taxon>
    </lineage>
</organism>
<evidence type="ECO:0000256" key="12">
    <source>
        <dbReference type="ARBA" id="ARBA00047761"/>
    </source>
</evidence>
<keyword evidence="11" id="KW-0464">Manganese</keyword>
<dbReference type="InterPro" id="IPR052016">
    <property type="entry name" value="Bact_Sigma-Reg"/>
</dbReference>
<evidence type="ECO:0000256" key="8">
    <source>
        <dbReference type="ARBA" id="ARBA00022840"/>
    </source>
</evidence>
<evidence type="ECO:0000256" key="2">
    <source>
        <dbReference type="ARBA" id="ARBA00022553"/>
    </source>
</evidence>
<protein>
    <recommendedName>
        <fullName evidence="1">protein-serine/threonine phosphatase</fullName>
        <ecNumber evidence="1">3.1.3.16</ecNumber>
    </recommendedName>
    <alternativeName>
        <fullName evidence="15">Protein-serine/threonine phosphatase</fullName>
    </alternativeName>
    <alternativeName>
        <fullName evidence="14">Serine/threonine-protein kinase</fullName>
    </alternativeName>
</protein>
<dbReference type="Gene3D" id="3.60.40.10">
    <property type="entry name" value="PPM-type phosphatase domain"/>
    <property type="match status" value="1"/>
</dbReference>
<keyword evidence="10" id="KW-0904">Protein phosphatase</keyword>
<accession>A0A9W6S9P0</accession>
<dbReference type="Gene3D" id="3.30.450.40">
    <property type="match status" value="1"/>
</dbReference>
<dbReference type="GO" id="GO:0004722">
    <property type="term" value="F:protein serine/threonine phosphatase activity"/>
    <property type="evidence" value="ECO:0007669"/>
    <property type="project" value="UniProtKB-EC"/>
</dbReference>
<reference evidence="17" key="1">
    <citation type="submission" date="2023-03" db="EMBL/GenBank/DDBJ databases">
        <title>Actinoallomurus iriomotensis NBRC 103684.</title>
        <authorList>
            <person name="Ichikawa N."/>
            <person name="Sato H."/>
            <person name="Tonouchi N."/>
        </authorList>
    </citation>
    <scope>NUCLEOTIDE SEQUENCE</scope>
    <source>
        <strain evidence="17">NBRC 103684</strain>
    </source>
</reference>
<keyword evidence="7" id="KW-0378">Hydrolase</keyword>
<dbReference type="Gene3D" id="3.30.450.20">
    <property type="entry name" value="PAS domain"/>
    <property type="match status" value="1"/>
</dbReference>
<dbReference type="Pfam" id="PF08448">
    <property type="entry name" value="PAS_4"/>
    <property type="match status" value="1"/>
</dbReference>
<proteinExistence type="predicted"/>
<dbReference type="SUPFAM" id="SSF55785">
    <property type="entry name" value="PYP-like sensor domain (PAS domain)"/>
    <property type="match status" value="1"/>
</dbReference>
<gene>
    <name evidence="17" type="ORF">Airi02_061860</name>
</gene>
<evidence type="ECO:0000256" key="1">
    <source>
        <dbReference type="ARBA" id="ARBA00013081"/>
    </source>
</evidence>
<dbReference type="GO" id="GO:0046872">
    <property type="term" value="F:metal ion binding"/>
    <property type="evidence" value="ECO:0007669"/>
    <property type="project" value="UniProtKB-KW"/>
</dbReference>
<dbReference type="Proteomes" id="UP001165074">
    <property type="component" value="Unassembled WGS sequence"/>
</dbReference>
<evidence type="ECO:0000256" key="7">
    <source>
        <dbReference type="ARBA" id="ARBA00022801"/>
    </source>
</evidence>
<dbReference type="EMBL" id="BSTK01000010">
    <property type="protein sequence ID" value="GLY88257.1"/>
    <property type="molecule type" value="Genomic_DNA"/>
</dbReference>
<dbReference type="PANTHER" id="PTHR43156:SF2">
    <property type="entry name" value="STAGE II SPORULATION PROTEIN E"/>
    <property type="match status" value="1"/>
</dbReference>
<keyword evidence="2" id="KW-0597">Phosphoprotein</keyword>
<keyword evidence="9" id="KW-0460">Magnesium</keyword>
<evidence type="ECO:0000313" key="17">
    <source>
        <dbReference type="EMBL" id="GLY88257.1"/>
    </source>
</evidence>
<comment type="function">
    <text evidence="13">Primarily acts as an independent SigF regulator that is sensitive to the osmosensory signal, mediating the cross talk of PknD with the SigF regulon. Possesses both phosphatase and kinase activities. The kinase domain functions as a classic anti-sigma factor-like kinase to phosphorylate the anti-anti-sigma factor domain at the canonical regulatory site, and the phosphatase domain antagonizes this activity.</text>
</comment>
<evidence type="ECO:0000256" key="13">
    <source>
        <dbReference type="ARBA" id="ARBA00056274"/>
    </source>
</evidence>
<keyword evidence="6" id="KW-0418">Kinase</keyword>
<dbReference type="InterPro" id="IPR029016">
    <property type="entry name" value="GAF-like_dom_sf"/>
</dbReference>
<evidence type="ECO:0000256" key="3">
    <source>
        <dbReference type="ARBA" id="ARBA00022679"/>
    </source>
</evidence>
<dbReference type="PANTHER" id="PTHR43156">
    <property type="entry name" value="STAGE II SPORULATION PROTEIN E-RELATED"/>
    <property type="match status" value="1"/>
</dbReference>
<dbReference type="Pfam" id="PF01590">
    <property type="entry name" value="GAF"/>
    <property type="match status" value="1"/>
</dbReference>
<dbReference type="InterPro" id="IPR003018">
    <property type="entry name" value="GAF"/>
</dbReference>
<evidence type="ECO:0000256" key="15">
    <source>
        <dbReference type="ARBA" id="ARBA00081350"/>
    </source>
</evidence>
<dbReference type="GO" id="GO:0005524">
    <property type="term" value="F:ATP binding"/>
    <property type="evidence" value="ECO:0007669"/>
    <property type="project" value="UniProtKB-KW"/>
</dbReference>
<keyword evidence="8" id="KW-0067">ATP-binding</keyword>
<dbReference type="PROSITE" id="PS50112">
    <property type="entry name" value="PAS"/>
    <property type="match status" value="1"/>
</dbReference>
<dbReference type="Pfam" id="PF07228">
    <property type="entry name" value="SpoIIE"/>
    <property type="match status" value="1"/>
</dbReference>
<dbReference type="GO" id="GO:0016301">
    <property type="term" value="F:kinase activity"/>
    <property type="evidence" value="ECO:0007669"/>
    <property type="project" value="UniProtKB-KW"/>
</dbReference>
<evidence type="ECO:0000256" key="14">
    <source>
        <dbReference type="ARBA" id="ARBA00075117"/>
    </source>
</evidence>
<evidence type="ECO:0000256" key="10">
    <source>
        <dbReference type="ARBA" id="ARBA00022912"/>
    </source>
</evidence>
<evidence type="ECO:0000259" key="16">
    <source>
        <dbReference type="PROSITE" id="PS50112"/>
    </source>
</evidence>
<dbReference type="EC" id="3.1.3.16" evidence="1"/>
<keyword evidence="18" id="KW-1185">Reference proteome</keyword>
<keyword evidence="4" id="KW-0479">Metal-binding</keyword>
<dbReference type="SMART" id="SM00065">
    <property type="entry name" value="GAF"/>
    <property type="match status" value="1"/>
</dbReference>
<dbReference type="FunFam" id="3.30.450.40:FF:000035">
    <property type="entry name" value="PAS sensor protein"/>
    <property type="match status" value="1"/>
</dbReference>
<keyword evidence="5" id="KW-0547">Nucleotide-binding</keyword>
<evidence type="ECO:0000256" key="6">
    <source>
        <dbReference type="ARBA" id="ARBA00022777"/>
    </source>
</evidence>
<dbReference type="AlphaFoldDB" id="A0A9W6S9P0"/>
<dbReference type="InterPro" id="IPR000014">
    <property type="entry name" value="PAS"/>
</dbReference>
<evidence type="ECO:0000256" key="4">
    <source>
        <dbReference type="ARBA" id="ARBA00022723"/>
    </source>
</evidence>
<sequence length="576" mass="62486">MSERSLLEPSSRGNPELDPLFDQSPIAMVFLDRELRARRTNAAFRRLIGLPDEEIIGRRPSEANGLSIRYWATTRPIHWRTSDGTAWDERTLAEQVIGRGVPVVNMHVEWIRAGKRQVLSWSGYRVTENGRVLGALLCFIDFTDHAQTITQAHARLDLLERAGSQVGATLDIHHTARELADLAVPELADRISIDLLDQVLQGETPPRAGSGALRFRRVALRDSATNTKIRYEVDDLITLPVTSPHAVALLRGKPSLARNPAEVGGQFSDTPDVAEAFLARGVHTIMVMPLVARGVTLGVASFSRAEHPEPYGEADVRLVSDLASRAAVCIDNARLYTREHNMAVTLQRSLLPQRIPQVPGLRIAHRYEPATQTAEVGGDWFDVIPLDTGQVALVIGDVTGHGIHAAALMGQLRTTTAALARLGCPPEEIMRRLSDVVAEHDDEIGATCLYALYDPESRRCRFTSAGHLPPALRHPGGSVELIDVPGGMMLGVGPSRYPATDTELPEDSVLALYTDGLVEHPGQDIGTGMSDLARTLTASSARSLDQLCDSVLADLGAGARDDIALLLARTTAGTAR</sequence>
<dbReference type="InterPro" id="IPR013656">
    <property type="entry name" value="PAS_4"/>
</dbReference>
<evidence type="ECO:0000256" key="9">
    <source>
        <dbReference type="ARBA" id="ARBA00022842"/>
    </source>
</evidence>
<dbReference type="InterPro" id="IPR036457">
    <property type="entry name" value="PPM-type-like_dom_sf"/>
</dbReference>
<dbReference type="SMART" id="SM00331">
    <property type="entry name" value="PP2C_SIG"/>
    <property type="match status" value="1"/>
</dbReference>
<name>A0A9W6S9P0_9ACTN</name>
<comment type="catalytic activity">
    <reaction evidence="12">
        <text>O-phospho-L-seryl-[protein] + H2O = L-seryl-[protein] + phosphate</text>
        <dbReference type="Rhea" id="RHEA:20629"/>
        <dbReference type="Rhea" id="RHEA-COMP:9863"/>
        <dbReference type="Rhea" id="RHEA-COMP:11604"/>
        <dbReference type="ChEBI" id="CHEBI:15377"/>
        <dbReference type="ChEBI" id="CHEBI:29999"/>
        <dbReference type="ChEBI" id="CHEBI:43474"/>
        <dbReference type="ChEBI" id="CHEBI:83421"/>
        <dbReference type="EC" id="3.1.3.16"/>
    </reaction>
</comment>
<feature type="domain" description="PAS" evidence="16">
    <location>
        <begin position="13"/>
        <end position="58"/>
    </location>
</feature>
<dbReference type="SUPFAM" id="SSF81606">
    <property type="entry name" value="PP2C-like"/>
    <property type="match status" value="1"/>
</dbReference>
<evidence type="ECO:0000313" key="18">
    <source>
        <dbReference type="Proteomes" id="UP001165074"/>
    </source>
</evidence>
<dbReference type="InterPro" id="IPR001932">
    <property type="entry name" value="PPM-type_phosphatase-like_dom"/>
</dbReference>